<dbReference type="Pfam" id="PF01545">
    <property type="entry name" value="Cation_efflux"/>
    <property type="match status" value="1"/>
</dbReference>
<evidence type="ECO:0000256" key="2">
    <source>
        <dbReference type="ARBA" id="ARBA00008873"/>
    </source>
</evidence>
<keyword evidence="13" id="KW-1185">Reference proteome</keyword>
<name>A0ABU2XAJ4_9ACTN</name>
<evidence type="ECO:0000259" key="10">
    <source>
        <dbReference type="Pfam" id="PF01545"/>
    </source>
</evidence>
<feature type="transmembrane region" description="Helical" evidence="9">
    <location>
        <begin position="191"/>
        <end position="209"/>
    </location>
</feature>
<feature type="compositionally biased region" description="Basic and acidic residues" evidence="8">
    <location>
        <begin position="16"/>
        <end position="31"/>
    </location>
</feature>
<evidence type="ECO:0000259" key="11">
    <source>
        <dbReference type="Pfam" id="PF16916"/>
    </source>
</evidence>
<dbReference type="InterPro" id="IPR027470">
    <property type="entry name" value="Cation_efflux_CTD"/>
</dbReference>
<evidence type="ECO:0000256" key="1">
    <source>
        <dbReference type="ARBA" id="ARBA00004141"/>
    </source>
</evidence>
<dbReference type="InterPro" id="IPR027469">
    <property type="entry name" value="Cation_efflux_TMD_sf"/>
</dbReference>
<keyword evidence="5 9" id="KW-1133">Transmembrane helix</keyword>
<evidence type="ECO:0000256" key="4">
    <source>
        <dbReference type="ARBA" id="ARBA00022692"/>
    </source>
</evidence>
<dbReference type="InterPro" id="IPR002524">
    <property type="entry name" value="Cation_efflux"/>
</dbReference>
<evidence type="ECO:0000256" key="9">
    <source>
        <dbReference type="SAM" id="Phobius"/>
    </source>
</evidence>
<feature type="region of interest" description="Disordered" evidence="8">
    <location>
        <begin position="1"/>
        <end position="39"/>
    </location>
</feature>
<keyword evidence="7 9" id="KW-0472">Membrane</keyword>
<gene>
    <name evidence="12" type="ORF">RND15_09450</name>
</gene>
<organism evidence="12 13">
    <name type="scientific">Streptomyces lonegramiae</name>
    <dbReference type="NCBI Taxonomy" id="3075524"/>
    <lineage>
        <taxon>Bacteria</taxon>
        <taxon>Bacillati</taxon>
        <taxon>Actinomycetota</taxon>
        <taxon>Actinomycetes</taxon>
        <taxon>Kitasatosporales</taxon>
        <taxon>Streptomycetaceae</taxon>
        <taxon>Streptomyces</taxon>
    </lineage>
</organism>
<evidence type="ECO:0000313" key="12">
    <source>
        <dbReference type="EMBL" id="MDT0542945.1"/>
    </source>
</evidence>
<comment type="similarity">
    <text evidence="2">Belongs to the cation diffusion facilitator (CDF) transporter (TC 2.A.4) family. SLC30A subfamily.</text>
</comment>
<feature type="domain" description="Cation efflux protein transmembrane" evidence="10">
    <location>
        <begin position="49"/>
        <end position="240"/>
    </location>
</feature>
<protein>
    <submittedName>
        <fullName evidence="12">Cation diffusion facilitator family transporter</fullName>
    </submittedName>
</protein>
<keyword evidence="6" id="KW-0406">Ion transport</keyword>
<dbReference type="SUPFAM" id="SSF161111">
    <property type="entry name" value="Cation efflux protein transmembrane domain-like"/>
    <property type="match status" value="1"/>
</dbReference>
<dbReference type="Proteomes" id="UP001180754">
    <property type="component" value="Unassembled WGS sequence"/>
</dbReference>
<dbReference type="RefSeq" id="WP_311723296.1">
    <property type="nucleotide sequence ID" value="NZ_JAVRFD010000003.1"/>
</dbReference>
<dbReference type="InterPro" id="IPR036837">
    <property type="entry name" value="Cation_efflux_CTD_sf"/>
</dbReference>
<feature type="domain" description="Cation efflux protein cytoplasmic" evidence="11">
    <location>
        <begin position="249"/>
        <end position="318"/>
    </location>
</feature>
<evidence type="ECO:0000256" key="6">
    <source>
        <dbReference type="ARBA" id="ARBA00023065"/>
    </source>
</evidence>
<dbReference type="NCBIfam" id="TIGR01297">
    <property type="entry name" value="CDF"/>
    <property type="match status" value="1"/>
</dbReference>
<comment type="subcellular location">
    <subcellularLocation>
        <location evidence="1">Membrane</location>
        <topology evidence="1">Multi-pass membrane protein</topology>
    </subcellularLocation>
</comment>
<dbReference type="EMBL" id="JAVRFD010000003">
    <property type="protein sequence ID" value="MDT0542945.1"/>
    <property type="molecule type" value="Genomic_DNA"/>
</dbReference>
<feature type="transmembrane region" description="Helical" evidence="9">
    <location>
        <begin position="48"/>
        <end position="73"/>
    </location>
</feature>
<evidence type="ECO:0000313" key="13">
    <source>
        <dbReference type="Proteomes" id="UP001180754"/>
    </source>
</evidence>
<dbReference type="PANTHER" id="PTHR11562">
    <property type="entry name" value="CATION EFFLUX PROTEIN/ ZINC TRANSPORTER"/>
    <property type="match status" value="1"/>
</dbReference>
<evidence type="ECO:0000256" key="5">
    <source>
        <dbReference type="ARBA" id="ARBA00022989"/>
    </source>
</evidence>
<reference evidence="12" key="1">
    <citation type="submission" date="2024-05" db="EMBL/GenBank/DDBJ databases">
        <title>30 novel species of actinomycetes from the DSMZ collection.</title>
        <authorList>
            <person name="Nouioui I."/>
        </authorList>
    </citation>
    <scope>NUCLEOTIDE SEQUENCE</scope>
    <source>
        <strain evidence="12">DSM 41529</strain>
    </source>
</reference>
<comment type="caution">
    <text evidence="12">The sequence shown here is derived from an EMBL/GenBank/DDBJ whole genome shotgun (WGS) entry which is preliminary data.</text>
</comment>
<feature type="compositionally biased region" description="Polar residues" evidence="8">
    <location>
        <begin position="1"/>
        <end position="11"/>
    </location>
</feature>
<feature type="transmembrane region" description="Helical" evidence="9">
    <location>
        <begin position="147"/>
        <end position="170"/>
    </location>
</feature>
<feature type="transmembrane region" description="Helical" evidence="9">
    <location>
        <begin position="79"/>
        <end position="96"/>
    </location>
</feature>
<dbReference type="InterPro" id="IPR050681">
    <property type="entry name" value="CDF/SLC30A"/>
</dbReference>
<dbReference type="SUPFAM" id="SSF160240">
    <property type="entry name" value="Cation efflux protein cytoplasmic domain-like"/>
    <property type="match status" value="1"/>
</dbReference>
<proteinExistence type="inferred from homology"/>
<dbReference type="Pfam" id="PF16916">
    <property type="entry name" value="ZT_dimer"/>
    <property type="match status" value="1"/>
</dbReference>
<dbReference type="InterPro" id="IPR058533">
    <property type="entry name" value="Cation_efflux_TM"/>
</dbReference>
<dbReference type="PANTHER" id="PTHR11562:SF17">
    <property type="entry name" value="RE54080P-RELATED"/>
    <property type="match status" value="1"/>
</dbReference>
<feature type="transmembrane region" description="Helical" evidence="9">
    <location>
        <begin position="116"/>
        <end position="135"/>
    </location>
</feature>
<keyword evidence="3" id="KW-0813">Transport</keyword>
<evidence type="ECO:0000256" key="8">
    <source>
        <dbReference type="SAM" id="MobiDB-lite"/>
    </source>
</evidence>
<evidence type="ECO:0000256" key="7">
    <source>
        <dbReference type="ARBA" id="ARBA00023136"/>
    </source>
</evidence>
<keyword evidence="4 9" id="KW-0812">Transmembrane</keyword>
<dbReference type="Gene3D" id="1.20.1510.10">
    <property type="entry name" value="Cation efflux protein transmembrane domain"/>
    <property type="match status" value="1"/>
</dbReference>
<evidence type="ECO:0000256" key="3">
    <source>
        <dbReference type="ARBA" id="ARBA00022448"/>
    </source>
</evidence>
<sequence>MSIGGSTVTSAHTHRHGPEGHGDPGGHDGHGGHSGHSHGVSADADRRWLTAALLLIVGFIAVESIIAFVAGSLALLSDAIHMLTDALSIVLALVAMRLSARPARGRYTFGLKRVEILSAQANGLTLLLAAVWLGYEAIQRLFDPPEVSGWMVLVTALVGVAVNLVATWCMSKANRSSLNIEGAYQHILNDLFAFIGTAIAGAIVLLTGFARADAIATLLVVALMIKAGVDLLRESGHILLEGAPAGLDPDAIGRRLAEAPQVTEVHDLHIWTITSGQTALSAHVLVEADGDCHIVRDDLERVLAEEYGITHTTLQVDHHAEDGLAVSAGGALHTVSSTPHCAELHGRTHRSVPHNH</sequence>
<accession>A0ABU2XAJ4</accession>